<name>A0A173LPZ4_9ACTN</name>
<dbReference type="Proteomes" id="UP000186104">
    <property type="component" value="Chromosome"/>
</dbReference>
<protein>
    <submittedName>
        <fullName evidence="1">Uncharacterized protein</fullName>
    </submittedName>
</protein>
<reference evidence="1 2" key="1">
    <citation type="submission" date="2016-06" db="EMBL/GenBank/DDBJ databases">
        <title>Complete genome sequence of a saline-alkali tolerant type strain Dietzia timorensis ID05-A0528T.</title>
        <authorList>
            <person name="Wu X."/>
        </authorList>
    </citation>
    <scope>NUCLEOTIDE SEQUENCE [LARGE SCALE GENOMIC DNA]</scope>
    <source>
        <strain evidence="1 2">ID05-A0528</strain>
    </source>
</reference>
<dbReference type="AlphaFoldDB" id="A0A173LPZ4"/>
<keyword evidence="2" id="KW-1185">Reference proteome</keyword>
<proteinExistence type="predicted"/>
<sequence>MISQWSRNHPVDDDMIRNVHTRAMRGDIAEAESILGELAGPADELWPRWRWPALLLDRGLQVGSRGGHGSVRYRVVEVEPRSVRFGFAPRSLLRGEHELSVRIAGQGTFRRPPGEGEETRPGWMNLEWQHRLDVAANLPDTAFRLVIQLHDVLAEDLLDQAERLLTGVEREPRAMGARLGMIHRIYRALDRER</sequence>
<gene>
    <name evidence="1" type="ORF">BJL86_3005</name>
</gene>
<dbReference type="KEGG" id="dtm:BJL86_3005"/>
<evidence type="ECO:0000313" key="1">
    <source>
        <dbReference type="EMBL" id="ANI93764.1"/>
    </source>
</evidence>
<accession>A0A173LPZ4</accession>
<dbReference type="EMBL" id="CP015961">
    <property type="protein sequence ID" value="ANI93764.1"/>
    <property type="molecule type" value="Genomic_DNA"/>
</dbReference>
<organism evidence="1 2">
    <name type="scientific">Dietzia timorensis</name>
    <dbReference type="NCBI Taxonomy" id="499555"/>
    <lineage>
        <taxon>Bacteria</taxon>
        <taxon>Bacillati</taxon>
        <taxon>Actinomycetota</taxon>
        <taxon>Actinomycetes</taxon>
        <taxon>Mycobacteriales</taxon>
        <taxon>Dietziaceae</taxon>
        <taxon>Dietzia</taxon>
    </lineage>
</organism>
<evidence type="ECO:0000313" key="2">
    <source>
        <dbReference type="Proteomes" id="UP000186104"/>
    </source>
</evidence>